<dbReference type="Proteomes" id="UP000054097">
    <property type="component" value="Unassembled WGS sequence"/>
</dbReference>
<accession>A0A0C2W9V6</accession>
<feature type="transmembrane region" description="Helical" evidence="1">
    <location>
        <begin position="119"/>
        <end position="140"/>
    </location>
</feature>
<evidence type="ECO:0000313" key="3">
    <source>
        <dbReference type="Proteomes" id="UP000054097"/>
    </source>
</evidence>
<dbReference type="AlphaFoldDB" id="A0A0C2W9V6"/>
<dbReference type="EMBL" id="KN824341">
    <property type="protein sequence ID" value="KIM23193.1"/>
    <property type="molecule type" value="Genomic_DNA"/>
</dbReference>
<gene>
    <name evidence="2" type="ORF">M408DRAFT_332485</name>
</gene>
<keyword evidence="1" id="KW-0472">Membrane</keyword>
<name>A0A0C2W9V6_SERVB</name>
<keyword evidence="3" id="KW-1185">Reference proteome</keyword>
<protein>
    <submittedName>
        <fullName evidence="2">Uncharacterized protein</fullName>
    </submittedName>
</protein>
<organism evidence="2 3">
    <name type="scientific">Serendipita vermifera MAFF 305830</name>
    <dbReference type="NCBI Taxonomy" id="933852"/>
    <lineage>
        <taxon>Eukaryota</taxon>
        <taxon>Fungi</taxon>
        <taxon>Dikarya</taxon>
        <taxon>Basidiomycota</taxon>
        <taxon>Agaricomycotina</taxon>
        <taxon>Agaricomycetes</taxon>
        <taxon>Sebacinales</taxon>
        <taxon>Serendipitaceae</taxon>
        <taxon>Serendipita</taxon>
    </lineage>
</organism>
<keyword evidence="1" id="KW-1133">Transmembrane helix</keyword>
<reference evidence="3" key="2">
    <citation type="submission" date="2015-01" db="EMBL/GenBank/DDBJ databases">
        <title>Evolutionary Origins and Diversification of the Mycorrhizal Mutualists.</title>
        <authorList>
            <consortium name="DOE Joint Genome Institute"/>
            <consortium name="Mycorrhizal Genomics Consortium"/>
            <person name="Kohler A."/>
            <person name="Kuo A."/>
            <person name="Nagy L.G."/>
            <person name="Floudas D."/>
            <person name="Copeland A."/>
            <person name="Barry K.W."/>
            <person name="Cichocki N."/>
            <person name="Veneault-Fourrey C."/>
            <person name="LaButti K."/>
            <person name="Lindquist E.A."/>
            <person name="Lipzen A."/>
            <person name="Lundell T."/>
            <person name="Morin E."/>
            <person name="Murat C."/>
            <person name="Riley R."/>
            <person name="Ohm R."/>
            <person name="Sun H."/>
            <person name="Tunlid A."/>
            <person name="Henrissat B."/>
            <person name="Grigoriev I.V."/>
            <person name="Hibbett D.S."/>
            <person name="Martin F."/>
        </authorList>
    </citation>
    <scope>NUCLEOTIDE SEQUENCE [LARGE SCALE GENOMIC DNA]</scope>
    <source>
        <strain evidence="3">MAFF 305830</strain>
    </source>
</reference>
<evidence type="ECO:0000313" key="2">
    <source>
        <dbReference type="EMBL" id="KIM23193.1"/>
    </source>
</evidence>
<reference evidence="2 3" key="1">
    <citation type="submission" date="2014-04" db="EMBL/GenBank/DDBJ databases">
        <authorList>
            <consortium name="DOE Joint Genome Institute"/>
            <person name="Kuo A."/>
            <person name="Zuccaro A."/>
            <person name="Kohler A."/>
            <person name="Nagy L.G."/>
            <person name="Floudas D."/>
            <person name="Copeland A."/>
            <person name="Barry K.W."/>
            <person name="Cichocki N."/>
            <person name="Veneault-Fourrey C."/>
            <person name="LaButti K."/>
            <person name="Lindquist E.A."/>
            <person name="Lipzen A."/>
            <person name="Lundell T."/>
            <person name="Morin E."/>
            <person name="Murat C."/>
            <person name="Sun H."/>
            <person name="Tunlid A."/>
            <person name="Henrissat B."/>
            <person name="Grigoriev I.V."/>
            <person name="Hibbett D.S."/>
            <person name="Martin F."/>
            <person name="Nordberg H.P."/>
            <person name="Cantor M.N."/>
            <person name="Hua S.X."/>
        </authorList>
    </citation>
    <scope>NUCLEOTIDE SEQUENCE [LARGE SCALE GENOMIC DNA]</scope>
    <source>
        <strain evidence="2 3">MAFF 305830</strain>
    </source>
</reference>
<proteinExistence type="predicted"/>
<sequence>MVCDNGTCNAPAGYITPTYSYEPPTGSTSSTPDTPYVAPTYGPGASRTITPTYSNPYGTSYTISIPSYTIPIYGGSSPTPSPTCSRGGGCGGGGGGGGGGGSNGAGSGTGGGGGTHQNIIIAACLGAFGAIMVGVAGWLWKKKRDAEKALVACKISPLPTVEEEKA</sequence>
<keyword evidence="1" id="KW-0812">Transmembrane</keyword>
<dbReference type="HOGENOM" id="CLU_1603759_0_0_1"/>
<evidence type="ECO:0000256" key="1">
    <source>
        <dbReference type="SAM" id="Phobius"/>
    </source>
</evidence>